<sequence>MPAVMQAALKWQVDLQEDPRFYGAALLIEPFFAGAFASGGKGNAWPHPTSFHVIEPVIQGQNTHPGWEAEHLRACSKAVKEAADPDTVLSKYPNYALVGTPAVEFYGKNLARLQEIKKRVDPDNRFNKGIQIAA</sequence>
<dbReference type="Pfam" id="PF08031">
    <property type="entry name" value="BBE"/>
    <property type="match status" value="1"/>
</dbReference>
<dbReference type="GO" id="GO:0016491">
    <property type="term" value="F:oxidoreductase activity"/>
    <property type="evidence" value="ECO:0007669"/>
    <property type="project" value="InterPro"/>
</dbReference>
<reference evidence="2" key="1">
    <citation type="submission" date="2020-11" db="EMBL/GenBank/DDBJ databases">
        <authorList>
            <consortium name="DOE Joint Genome Institute"/>
            <person name="Ahrendt S."/>
            <person name="Riley R."/>
            <person name="Andreopoulos W."/>
            <person name="Labutti K."/>
            <person name="Pangilinan J."/>
            <person name="Ruiz-Duenas F.J."/>
            <person name="Barrasa J.M."/>
            <person name="Sanchez-Garcia M."/>
            <person name="Camarero S."/>
            <person name="Miyauchi S."/>
            <person name="Serrano A."/>
            <person name="Linde D."/>
            <person name="Babiker R."/>
            <person name="Drula E."/>
            <person name="Ayuso-Fernandez I."/>
            <person name="Pacheco R."/>
            <person name="Padilla G."/>
            <person name="Ferreira P."/>
            <person name="Barriuso J."/>
            <person name="Kellner H."/>
            <person name="Castanera R."/>
            <person name="Alfaro M."/>
            <person name="Ramirez L."/>
            <person name="Pisabarro A.G."/>
            <person name="Kuo A."/>
            <person name="Tritt A."/>
            <person name="Lipzen A."/>
            <person name="He G."/>
            <person name="Yan M."/>
            <person name="Ng V."/>
            <person name="Cullen D."/>
            <person name="Martin F."/>
            <person name="Rosso M.-N."/>
            <person name="Henrissat B."/>
            <person name="Hibbett D."/>
            <person name="Martinez A.T."/>
            <person name="Grigoriev I.V."/>
        </authorList>
    </citation>
    <scope>NUCLEOTIDE SEQUENCE</scope>
    <source>
        <strain evidence="2">AH 40177</strain>
    </source>
</reference>
<dbReference type="EMBL" id="JADNRY010000001">
    <property type="protein sequence ID" value="KAF9078538.1"/>
    <property type="molecule type" value="Genomic_DNA"/>
</dbReference>
<dbReference type="InterPro" id="IPR016169">
    <property type="entry name" value="FAD-bd_PCMH_sub2"/>
</dbReference>
<dbReference type="GO" id="GO:0050660">
    <property type="term" value="F:flavin adenine dinucleotide binding"/>
    <property type="evidence" value="ECO:0007669"/>
    <property type="project" value="InterPro"/>
</dbReference>
<gene>
    <name evidence="2" type="ORF">BDP27DRAFT_15595</name>
</gene>
<keyword evidence="3" id="KW-1185">Reference proteome</keyword>
<dbReference type="Proteomes" id="UP000772434">
    <property type="component" value="Unassembled WGS sequence"/>
</dbReference>
<evidence type="ECO:0000313" key="2">
    <source>
        <dbReference type="EMBL" id="KAF9078538.1"/>
    </source>
</evidence>
<dbReference type="Gene3D" id="3.30.465.10">
    <property type="match status" value="1"/>
</dbReference>
<dbReference type="OrthoDB" id="415825at2759"/>
<dbReference type="Gene3D" id="3.40.462.20">
    <property type="match status" value="1"/>
</dbReference>
<organism evidence="2 3">
    <name type="scientific">Rhodocollybia butyracea</name>
    <dbReference type="NCBI Taxonomy" id="206335"/>
    <lineage>
        <taxon>Eukaryota</taxon>
        <taxon>Fungi</taxon>
        <taxon>Dikarya</taxon>
        <taxon>Basidiomycota</taxon>
        <taxon>Agaricomycotina</taxon>
        <taxon>Agaricomycetes</taxon>
        <taxon>Agaricomycetidae</taxon>
        <taxon>Agaricales</taxon>
        <taxon>Marasmiineae</taxon>
        <taxon>Omphalotaceae</taxon>
        <taxon>Rhodocollybia</taxon>
    </lineage>
</organism>
<dbReference type="AlphaFoldDB" id="A0A9P5QBT3"/>
<evidence type="ECO:0000259" key="1">
    <source>
        <dbReference type="Pfam" id="PF08031"/>
    </source>
</evidence>
<evidence type="ECO:0000313" key="3">
    <source>
        <dbReference type="Proteomes" id="UP000772434"/>
    </source>
</evidence>
<protein>
    <recommendedName>
        <fullName evidence="1">Berberine/berberine-like domain-containing protein</fullName>
    </recommendedName>
</protein>
<comment type="caution">
    <text evidence="2">The sequence shown here is derived from an EMBL/GenBank/DDBJ whole genome shotgun (WGS) entry which is preliminary data.</text>
</comment>
<dbReference type="InterPro" id="IPR012951">
    <property type="entry name" value="BBE"/>
</dbReference>
<accession>A0A9P5QBT3</accession>
<proteinExistence type="predicted"/>
<feature type="domain" description="Berberine/berberine-like" evidence="1">
    <location>
        <begin position="98"/>
        <end position="127"/>
    </location>
</feature>
<name>A0A9P5QBT3_9AGAR</name>